<keyword evidence="7" id="KW-1185">Reference proteome</keyword>
<evidence type="ECO:0000256" key="3">
    <source>
        <dbReference type="ARBA" id="ARBA00023163"/>
    </source>
</evidence>
<dbReference type="AlphaFoldDB" id="A0A8J3I170"/>
<dbReference type="InterPro" id="IPR050109">
    <property type="entry name" value="HTH-type_TetR-like_transc_reg"/>
</dbReference>
<feature type="DNA-binding region" description="H-T-H motif" evidence="4">
    <location>
        <begin position="35"/>
        <end position="54"/>
    </location>
</feature>
<evidence type="ECO:0000259" key="5">
    <source>
        <dbReference type="PROSITE" id="PS50977"/>
    </source>
</evidence>
<dbReference type="InterPro" id="IPR001647">
    <property type="entry name" value="HTH_TetR"/>
</dbReference>
<evidence type="ECO:0000256" key="1">
    <source>
        <dbReference type="ARBA" id="ARBA00023015"/>
    </source>
</evidence>
<dbReference type="Pfam" id="PF17932">
    <property type="entry name" value="TetR_C_24"/>
    <property type="match status" value="1"/>
</dbReference>
<evidence type="ECO:0000256" key="2">
    <source>
        <dbReference type="ARBA" id="ARBA00023125"/>
    </source>
</evidence>
<keyword evidence="1" id="KW-0805">Transcription regulation</keyword>
<keyword evidence="3" id="KW-0804">Transcription</keyword>
<evidence type="ECO:0000313" key="6">
    <source>
        <dbReference type="EMBL" id="GHO46911.1"/>
    </source>
</evidence>
<dbReference type="PANTHER" id="PTHR30055">
    <property type="entry name" value="HTH-TYPE TRANSCRIPTIONAL REGULATOR RUTR"/>
    <property type="match status" value="1"/>
</dbReference>
<proteinExistence type="predicted"/>
<dbReference type="Gene3D" id="1.10.10.60">
    <property type="entry name" value="Homeodomain-like"/>
    <property type="match status" value="1"/>
</dbReference>
<name>A0A8J3I170_9CHLR</name>
<evidence type="ECO:0000256" key="4">
    <source>
        <dbReference type="PROSITE-ProRule" id="PRU00335"/>
    </source>
</evidence>
<dbReference type="EMBL" id="BNJF01000002">
    <property type="protein sequence ID" value="GHO46911.1"/>
    <property type="molecule type" value="Genomic_DNA"/>
</dbReference>
<dbReference type="Proteomes" id="UP000612362">
    <property type="component" value="Unassembled WGS sequence"/>
</dbReference>
<feature type="domain" description="HTH tetR-type" evidence="5">
    <location>
        <begin position="13"/>
        <end position="72"/>
    </location>
</feature>
<dbReference type="GO" id="GO:0003700">
    <property type="term" value="F:DNA-binding transcription factor activity"/>
    <property type="evidence" value="ECO:0007669"/>
    <property type="project" value="TreeGrafter"/>
</dbReference>
<dbReference type="RefSeq" id="WP_220196254.1">
    <property type="nucleotide sequence ID" value="NZ_BNJF01000002.1"/>
</dbReference>
<protein>
    <submittedName>
        <fullName evidence="6">TetR family transcriptional regulator</fullName>
    </submittedName>
</protein>
<dbReference type="PANTHER" id="PTHR30055:SF234">
    <property type="entry name" value="HTH-TYPE TRANSCRIPTIONAL REGULATOR BETI"/>
    <property type="match status" value="1"/>
</dbReference>
<dbReference type="Gene3D" id="1.10.357.10">
    <property type="entry name" value="Tetracycline Repressor, domain 2"/>
    <property type="match status" value="1"/>
</dbReference>
<sequence length="207" mass="23595">MARTAEANQRLREATRAKLLESARRVFARLGRGATMADVAAEAQVSQGLAYRHFASKEELFQTLLEQVVQADWLLPHVLEMPGTPGERLDFLITTVIESRREQPEFYQLFYQLLIDETLPNDLRELVARQSQEFQSMVRQLIVEGQATGEIAKDNPDQLIAALFACLQGLWSGMAFLHQEHLTKPLPDARIVLRLLKPDSEEKERNL</sequence>
<reference evidence="6" key="1">
    <citation type="submission" date="2020-10" db="EMBL/GenBank/DDBJ databases">
        <title>Taxonomic study of unclassified bacteria belonging to the class Ktedonobacteria.</title>
        <authorList>
            <person name="Yabe S."/>
            <person name="Wang C.M."/>
            <person name="Zheng Y."/>
            <person name="Sakai Y."/>
            <person name="Cavaletti L."/>
            <person name="Monciardini P."/>
            <person name="Donadio S."/>
        </authorList>
    </citation>
    <scope>NUCLEOTIDE SEQUENCE</scope>
    <source>
        <strain evidence="6">SOSP1-1</strain>
    </source>
</reference>
<accession>A0A8J3I170</accession>
<dbReference type="GO" id="GO:0000976">
    <property type="term" value="F:transcription cis-regulatory region binding"/>
    <property type="evidence" value="ECO:0007669"/>
    <property type="project" value="TreeGrafter"/>
</dbReference>
<dbReference type="SUPFAM" id="SSF48498">
    <property type="entry name" value="Tetracyclin repressor-like, C-terminal domain"/>
    <property type="match status" value="1"/>
</dbReference>
<dbReference type="PROSITE" id="PS50977">
    <property type="entry name" value="HTH_TETR_2"/>
    <property type="match status" value="1"/>
</dbReference>
<dbReference type="InterPro" id="IPR036271">
    <property type="entry name" value="Tet_transcr_reg_TetR-rel_C_sf"/>
</dbReference>
<organism evidence="6 7">
    <name type="scientific">Ktedonospora formicarum</name>
    <dbReference type="NCBI Taxonomy" id="2778364"/>
    <lineage>
        <taxon>Bacteria</taxon>
        <taxon>Bacillati</taxon>
        <taxon>Chloroflexota</taxon>
        <taxon>Ktedonobacteria</taxon>
        <taxon>Ktedonobacterales</taxon>
        <taxon>Ktedonobacteraceae</taxon>
        <taxon>Ktedonospora</taxon>
    </lineage>
</organism>
<dbReference type="PRINTS" id="PR00455">
    <property type="entry name" value="HTHTETR"/>
</dbReference>
<comment type="caution">
    <text evidence="6">The sequence shown here is derived from an EMBL/GenBank/DDBJ whole genome shotgun (WGS) entry which is preliminary data.</text>
</comment>
<dbReference type="Pfam" id="PF00440">
    <property type="entry name" value="TetR_N"/>
    <property type="match status" value="1"/>
</dbReference>
<keyword evidence="2 4" id="KW-0238">DNA-binding</keyword>
<evidence type="ECO:0000313" key="7">
    <source>
        <dbReference type="Proteomes" id="UP000612362"/>
    </source>
</evidence>
<gene>
    <name evidence="6" type="ORF">KSX_50740</name>
</gene>
<dbReference type="SUPFAM" id="SSF46689">
    <property type="entry name" value="Homeodomain-like"/>
    <property type="match status" value="1"/>
</dbReference>
<dbReference type="InterPro" id="IPR009057">
    <property type="entry name" value="Homeodomain-like_sf"/>
</dbReference>
<dbReference type="InterPro" id="IPR041490">
    <property type="entry name" value="KstR2_TetR_C"/>
</dbReference>